<dbReference type="AlphaFoldDB" id="A0A7G8BMN7"/>
<gene>
    <name evidence="1" type="ORF">H7849_07775</name>
</gene>
<reference evidence="1 2" key="1">
    <citation type="submission" date="2020-08" db="EMBL/GenBank/DDBJ databases">
        <title>Edaphobacter telluris sp. nov. and Acidobacterium dinghuensis sp. nov., two acidobacteria isolated from forest soil.</title>
        <authorList>
            <person name="Fu J."/>
            <person name="Qiu L."/>
        </authorList>
    </citation>
    <scope>NUCLEOTIDE SEQUENCE [LARGE SCALE GENOMIC DNA]</scope>
    <source>
        <strain evidence="1">4Y35</strain>
    </source>
</reference>
<evidence type="ECO:0000313" key="1">
    <source>
        <dbReference type="EMBL" id="QNI33807.1"/>
    </source>
</evidence>
<accession>A0A7G8BMN7</accession>
<name>A0A7G8BMN7_9BACT</name>
<sequence>MIVVLSLLFVAFLFGIWMGLGFYRRITLKATANGRVATRYAKSGTRPY</sequence>
<proteinExistence type="predicted"/>
<keyword evidence="2" id="KW-1185">Reference proteome</keyword>
<protein>
    <submittedName>
        <fullName evidence="1">Uncharacterized protein</fullName>
    </submittedName>
</protein>
<dbReference type="KEGG" id="adin:H7849_07775"/>
<dbReference type="Proteomes" id="UP000515312">
    <property type="component" value="Chromosome"/>
</dbReference>
<dbReference type="EMBL" id="CP060394">
    <property type="protein sequence ID" value="QNI33807.1"/>
    <property type="molecule type" value="Genomic_DNA"/>
</dbReference>
<dbReference type="RefSeq" id="WP_186745471.1">
    <property type="nucleotide sequence ID" value="NZ_CP060394.1"/>
</dbReference>
<evidence type="ECO:0000313" key="2">
    <source>
        <dbReference type="Proteomes" id="UP000515312"/>
    </source>
</evidence>
<organism evidence="1 2">
    <name type="scientific">Alloacidobacterium dinghuense</name>
    <dbReference type="NCBI Taxonomy" id="2763107"/>
    <lineage>
        <taxon>Bacteria</taxon>
        <taxon>Pseudomonadati</taxon>
        <taxon>Acidobacteriota</taxon>
        <taxon>Terriglobia</taxon>
        <taxon>Terriglobales</taxon>
        <taxon>Acidobacteriaceae</taxon>
        <taxon>Alloacidobacterium</taxon>
    </lineage>
</organism>